<accession>A0A167LEN6</accession>
<feature type="transmembrane region" description="Helical" evidence="1">
    <location>
        <begin position="40"/>
        <end position="70"/>
    </location>
</feature>
<dbReference type="AlphaFoldDB" id="A0A167LEN6"/>
<organism evidence="2 3">
    <name type="scientific">Calocera viscosa (strain TUFC12733)</name>
    <dbReference type="NCBI Taxonomy" id="1330018"/>
    <lineage>
        <taxon>Eukaryota</taxon>
        <taxon>Fungi</taxon>
        <taxon>Dikarya</taxon>
        <taxon>Basidiomycota</taxon>
        <taxon>Agaricomycotina</taxon>
        <taxon>Dacrymycetes</taxon>
        <taxon>Dacrymycetales</taxon>
        <taxon>Dacrymycetaceae</taxon>
        <taxon>Calocera</taxon>
    </lineage>
</organism>
<dbReference type="Proteomes" id="UP000076738">
    <property type="component" value="Unassembled WGS sequence"/>
</dbReference>
<dbReference type="EMBL" id="KV417288">
    <property type="protein sequence ID" value="KZO95612.1"/>
    <property type="molecule type" value="Genomic_DNA"/>
</dbReference>
<feature type="transmembrane region" description="Helical" evidence="1">
    <location>
        <begin position="6"/>
        <end position="28"/>
    </location>
</feature>
<reference evidence="2 3" key="1">
    <citation type="journal article" date="2016" name="Mol. Biol. Evol.">
        <title>Comparative Genomics of Early-Diverging Mushroom-Forming Fungi Provides Insights into the Origins of Lignocellulose Decay Capabilities.</title>
        <authorList>
            <person name="Nagy L.G."/>
            <person name="Riley R."/>
            <person name="Tritt A."/>
            <person name="Adam C."/>
            <person name="Daum C."/>
            <person name="Floudas D."/>
            <person name="Sun H."/>
            <person name="Yadav J.S."/>
            <person name="Pangilinan J."/>
            <person name="Larsson K.H."/>
            <person name="Matsuura K."/>
            <person name="Barry K."/>
            <person name="Labutti K."/>
            <person name="Kuo R."/>
            <person name="Ohm R.A."/>
            <person name="Bhattacharya S.S."/>
            <person name="Shirouzu T."/>
            <person name="Yoshinaga Y."/>
            <person name="Martin F.M."/>
            <person name="Grigoriev I.V."/>
            <person name="Hibbett D.S."/>
        </authorList>
    </citation>
    <scope>NUCLEOTIDE SEQUENCE [LARGE SCALE GENOMIC DNA]</scope>
    <source>
        <strain evidence="2 3">TUFC12733</strain>
    </source>
</reference>
<keyword evidence="1" id="KW-1133">Transmembrane helix</keyword>
<name>A0A167LEN6_CALVF</name>
<sequence>MKTCHAWYSFQQFANLASLAVVQLCLMLRTWALFGARRNVLIGLSIFMIACAFASGVIIALTGGGSAFIIDPTLTMVGCDNVKPLDDRFYIVWIPIIVFDFVLCILSIIKVLEHRRDDVHSPLVDLLHRDGLAYFGLSLSLGILNACMYAIAPLHLKALGVPILSSVLCVACSRMLLNVRALAGTRRPTMSEVSPPVENSYLTTMDDITFELSEERSYPMSLV</sequence>
<feature type="transmembrane region" description="Helical" evidence="1">
    <location>
        <begin position="90"/>
        <end position="112"/>
    </location>
</feature>
<keyword evidence="1" id="KW-0812">Transmembrane</keyword>
<keyword evidence="1" id="KW-0472">Membrane</keyword>
<dbReference type="STRING" id="1330018.A0A167LEN6"/>
<evidence type="ECO:0000313" key="3">
    <source>
        <dbReference type="Proteomes" id="UP000076738"/>
    </source>
</evidence>
<feature type="transmembrane region" description="Helical" evidence="1">
    <location>
        <begin position="158"/>
        <end position="177"/>
    </location>
</feature>
<dbReference type="OrthoDB" id="3242376at2759"/>
<proteinExistence type="predicted"/>
<evidence type="ECO:0000256" key="1">
    <source>
        <dbReference type="SAM" id="Phobius"/>
    </source>
</evidence>
<feature type="transmembrane region" description="Helical" evidence="1">
    <location>
        <begin position="132"/>
        <end position="152"/>
    </location>
</feature>
<gene>
    <name evidence="2" type="ORF">CALVIDRAFT_163423</name>
</gene>
<evidence type="ECO:0000313" key="2">
    <source>
        <dbReference type="EMBL" id="KZO95612.1"/>
    </source>
</evidence>
<keyword evidence="3" id="KW-1185">Reference proteome</keyword>
<protein>
    <submittedName>
        <fullName evidence="2">Uncharacterized protein</fullName>
    </submittedName>
</protein>